<dbReference type="InterPro" id="IPR029058">
    <property type="entry name" value="AB_hydrolase_fold"/>
</dbReference>
<feature type="domain" description="Serine aminopeptidase S33" evidence="1">
    <location>
        <begin position="49"/>
        <end position="136"/>
    </location>
</feature>
<protein>
    <submittedName>
        <fullName evidence="2">Osmotically inducible protein C</fullName>
    </submittedName>
</protein>
<accession>A0A231V434</accession>
<keyword evidence="3" id="KW-1185">Reference proteome</keyword>
<dbReference type="Gene3D" id="3.40.50.1820">
    <property type="entry name" value="alpha/beta hydrolase"/>
    <property type="match status" value="1"/>
</dbReference>
<gene>
    <name evidence="2" type="ORF">B7H23_05085</name>
</gene>
<sequence>MARSEKLTFTGALGNELAARLDLPESGVATRYALFAHCFTCSKDIHAARRVAAALTEHGFGVLRFDFTGLGGSGGDFANTDFSSNVEDLCAALAFMEQRGMAVRLLIGHSLGGAAVLQATARAPSIEGVVTIGAPSDVSHVLGNFEADLDAIETRGEAQVTLGGRRFAIRKSFIDDACEQKLLETVRGLRRPLLIMHSPTDDTVDVENARALYEAAFHPKSFIGLDGASHLLDDPADAEFVAAMIGAWAARYIGDHGQIHFPKVQPGRVVAAETGGGKFQLAINADGHTMLADEPEDYGGLNSGPSPYDYLSVGLAACTAMTIRLYVERKGWPIGKVSVAVEHDKIHVKDCEECAEKGLTGRIDRFRRFISIEDGAPADQHDSILAIADKCPVHKTLEAASHIETRLADD</sequence>
<dbReference type="Pfam" id="PF02566">
    <property type="entry name" value="OsmC"/>
    <property type="match status" value="1"/>
</dbReference>
<dbReference type="PANTHER" id="PTHR39624:SF2">
    <property type="entry name" value="OSMC-LIKE PROTEIN"/>
    <property type="match status" value="1"/>
</dbReference>
<dbReference type="Gene3D" id="3.30.300.20">
    <property type="match status" value="1"/>
</dbReference>
<comment type="caution">
    <text evidence="2">The sequence shown here is derived from an EMBL/GenBank/DDBJ whole genome shotgun (WGS) entry which is preliminary data.</text>
</comment>
<dbReference type="Pfam" id="PF12146">
    <property type="entry name" value="Hydrolase_4"/>
    <property type="match status" value="1"/>
</dbReference>
<dbReference type="EMBL" id="NBYO01000001">
    <property type="protein sequence ID" value="OXT02939.1"/>
    <property type="molecule type" value="Genomic_DNA"/>
</dbReference>
<dbReference type="AlphaFoldDB" id="A0A231V434"/>
<dbReference type="SUPFAM" id="SSF53474">
    <property type="entry name" value="alpha/beta-Hydrolases"/>
    <property type="match status" value="1"/>
</dbReference>
<proteinExistence type="predicted"/>
<dbReference type="InterPro" id="IPR022742">
    <property type="entry name" value="Hydrolase_4"/>
</dbReference>
<dbReference type="InterPro" id="IPR036102">
    <property type="entry name" value="OsmC/Ohrsf"/>
</dbReference>
<reference evidence="3" key="1">
    <citation type="journal article" date="2017" name="Int. J. Syst. Evol. Microbiol.">
        <title>Notoacmeibacter marinus gen. nov., sp. nov., isolated from the gut of a limpet and proposal of Notoacmeibacteraceae fam. nov. in the order Rhizobiales of the class Alphaproteobacteria.</title>
        <authorList>
            <person name="Huang Z."/>
            <person name="Guo F."/>
            <person name="Lai Q."/>
        </authorList>
    </citation>
    <scope>NUCLEOTIDE SEQUENCE [LARGE SCALE GENOMIC DNA]</scope>
    <source>
        <strain evidence="3">XMTR2A4</strain>
    </source>
</reference>
<name>A0A231V434_9HYPH</name>
<evidence type="ECO:0000313" key="2">
    <source>
        <dbReference type="EMBL" id="OXT02939.1"/>
    </source>
</evidence>
<dbReference type="PANTHER" id="PTHR39624">
    <property type="entry name" value="PROTEIN INVOLVED IN RIMO-MEDIATED BETA-METHYLTHIOLATION OF RIBOSOMAL PROTEIN S12 YCAO"/>
    <property type="match status" value="1"/>
</dbReference>
<dbReference type="ESTHER" id="9rhiz-a0a231v434">
    <property type="family name" value="Est-OsmC"/>
</dbReference>
<evidence type="ECO:0000259" key="1">
    <source>
        <dbReference type="Pfam" id="PF12146"/>
    </source>
</evidence>
<evidence type="ECO:0000313" key="3">
    <source>
        <dbReference type="Proteomes" id="UP000215405"/>
    </source>
</evidence>
<dbReference type="InterPro" id="IPR015946">
    <property type="entry name" value="KH_dom-like_a/b"/>
</dbReference>
<dbReference type="RefSeq" id="WP_094076898.1">
    <property type="nucleotide sequence ID" value="NZ_NBYO01000001.1"/>
</dbReference>
<dbReference type="Proteomes" id="UP000215405">
    <property type="component" value="Unassembled WGS sequence"/>
</dbReference>
<dbReference type="SUPFAM" id="SSF82784">
    <property type="entry name" value="OsmC-like"/>
    <property type="match status" value="1"/>
</dbReference>
<dbReference type="InterPro" id="IPR003718">
    <property type="entry name" value="OsmC/Ohr_fam"/>
</dbReference>
<organism evidence="2 3">
    <name type="scientific">Notoacmeibacter marinus</name>
    <dbReference type="NCBI Taxonomy" id="1876515"/>
    <lineage>
        <taxon>Bacteria</taxon>
        <taxon>Pseudomonadati</taxon>
        <taxon>Pseudomonadota</taxon>
        <taxon>Alphaproteobacteria</taxon>
        <taxon>Hyphomicrobiales</taxon>
        <taxon>Notoacmeibacteraceae</taxon>
        <taxon>Notoacmeibacter</taxon>
    </lineage>
</organism>